<protein>
    <submittedName>
        <fullName evidence="1">Uncharacterized protein</fullName>
    </submittedName>
</protein>
<gene>
    <name evidence="1" type="primary">ORF89061</name>
    <name evidence="2" type="synonym">ORF89063</name>
</gene>
<dbReference type="AlphaFoldDB" id="A0A0B7A205"/>
<dbReference type="EMBL" id="HACG01027092">
    <property type="protein sequence ID" value="CEK73957.1"/>
    <property type="molecule type" value="Transcribed_RNA"/>
</dbReference>
<sequence length="60" mass="6385">MGSSTMSGISLIKEMHARLKGFTPDVMFGFTSIAFASLYAPSRQCGLFSQSLESDSCISG</sequence>
<dbReference type="EMBL" id="HACG01027090">
    <property type="protein sequence ID" value="CEK73955.1"/>
    <property type="molecule type" value="Transcribed_RNA"/>
</dbReference>
<name>A0A0B7A205_9EUPU</name>
<proteinExistence type="predicted"/>
<accession>A0A0B7A205</accession>
<organism evidence="1">
    <name type="scientific">Arion vulgaris</name>
    <dbReference type="NCBI Taxonomy" id="1028688"/>
    <lineage>
        <taxon>Eukaryota</taxon>
        <taxon>Metazoa</taxon>
        <taxon>Spiralia</taxon>
        <taxon>Lophotrochozoa</taxon>
        <taxon>Mollusca</taxon>
        <taxon>Gastropoda</taxon>
        <taxon>Heterobranchia</taxon>
        <taxon>Euthyneura</taxon>
        <taxon>Panpulmonata</taxon>
        <taxon>Eupulmonata</taxon>
        <taxon>Stylommatophora</taxon>
        <taxon>Helicina</taxon>
        <taxon>Arionoidea</taxon>
        <taxon>Arionidae</taxon>
        <taxon>Arion</taxon>
    </lineage>
</organism>
<evidence type="ECO:0000313" key="1">
    <source>
        <dbReference type="EMBL" id="CEK73955.1"/>
    </source>
</evidence>
<reference evidence="1" key="1">
    <citation type="submission" date="2014-12" db="EMBL/GenBank/DDBJ databases">
        <title>Insight into the proteome of Arion vulgaris.</title>
        <authorList>
            <person name="Aradska J."/>
            <person name="Bulat T."/>
            <person name="Smidak R."/>
            <person name="Sarate P."/>
            <person name="Gangsoo J."/>
            <person name="Sialana F."/>
            <person name="Bilban M."/>
            <person name="Lubec G."/>
        </authorList>
    </citation>
    <scope>NUCLEOTIDE SEQUENCE</scope>
    <source>
        <tissue evidence="1">Skin</tissue>
    </source>
</reference>
<evidence type="ECO:0000313" key="2">
    <source>
        <dbReference type="EMBL" id="CEK73957.1"/>
    </source>
</evidence>